<sequence length="181" mass="19220">MWPRSVPRTDWLVAGPGDTVTWNSPGVAGRAVSEHARLFPPHEQQAGSCRNAVTMSPAQNEHTSSFLGAPVPWLLPSLLLLRRLGDPPTPCQPAAEEAGELGSFFPTPAWGANPGGSLRPGSCTVSSADSRASSQRPCAELGLYIQALRTVCVRVCTCVLGGRGVWVWGVLGVSYRDPCPF</sequence>
<accession>A0A7J8BLI6</accession>
<name>A0A7J8BLI6_MOLMO</name>
<protein>
    <submittedName>
        <fullName evidence="1">Uncharacterized protein</fullName>
    </submittedName>
</protein>
<dbReference type="EMBL" id="JACASF010000024">
    <property type="protein sequence ID" value="KAF6399306.1"/>
    <property type="molecule type" value="Genomic_DNA"/>
</dbReference>
<evidence type="ECO:0000313" key="2">
    <source>
        <dbReference type="Proteomes" id="UP000550707"/>
    </source>
</evidence>
<organism evidence="1 2">
    <name type="scientific">Molossus molossus</name>
    <name type="common">Pallas' mastiff bat</name>
    <name type="synonym">Vespertilio molossus</name>
    <dbReference type="NCBI Taxonomy" id="27622"/>
    <lineage>
        <taxon>Eukaryota</taxon>
        <taxon>Metazoa</taxon>
        <taxon>Chordata</taxon>
        <taxon>Craniata</taxon>
        <taxon>Vertebrata</taxon>
        <taxon>Euteleostomi</taxon>
        <taxon>Mammalia</taxon>
        <taxon>Eutheria</taxon>
        <taxon>Laurasiatheria</taxon>
        <taxon>Chiroptera</taxon>
        <taxon>Yangochiroptera</taxon>
        <taxon>Molossidae</taxon>
        <taxon>Molossus</taxon>
    </lineage>
</organism>
<gene>
    <name evidence="1" type="ORF">HJG59_010178</name>
</gene>
<dbReference type="InParanoid" id="A0A7J8BLI6"/>
<evidence type="ECO:0000313" key="1">
    <source>
        <dbReference type="EMBL" id="KAF6399306.1"/>
    </source>
</evidence>
<keyword evidence="2" id="KW-1185">Reference proteome</keyword>
<dbReference type="AlphaFoldDB" id="A0A7J8BLI6"/>
<reference evidence="1 2" key="1">
    <citation type="journal article" date="2020" name="Nature">
        <title>Six reference-quality genomes reveal evolution of bat adaptations.</title>
        <authorList>
            <person name="Jebb D."/>
            <person name="Huang Z."/>
            <person name="Pippel M."/>
            <person name="Hughes G.M."/>
            <person name="Lavrichenko K."/>
            <person name="Devanna P."/>
            <person name="Winkler S."/>
            <person name="Jermiin L.S."/>
            <person name="Skirmuntt E.C."/>
            <person name="Katzourakis A."/>
            <person name="Burkitt-Gray L."/>
            <person name="Ray D.A."/>
            <person name="Sullivan K.A.M."/>
            <person name="Roscito J.G."/>
            <person name="Kirilenko B.M."/>
            <person name="Davalos L.M."/>
            <person name="Corthals A.P."/>
            <person name="Power M.L."/>
            <person name="Jones G."/>
            <person name="Ransome R.D."/>
            <person name="Dechmann D.K.N."/>
            <person name="Locatelli A.G."/>
            <person name="Puechmaille S.J."/>
            <person name="Fedrigo O."/>
            <person name="Jarvis E.D."/>
            <person name="Hiller M."/>
            <person name="Vernes S.C."/>
            <person name="Myers E.W."/>
            <person name="Teeling E.C."/>
        </authorList>
    </citation>
    <scope>NUCLEOTIDE SEQUENCE [LARGE SCALE GENOMIC DNA]</scope>
    <source>
        <strain evidence="1">MMolMol1</strain>
        <tissue evidence="1">Muscle</tissue>
    </source>
</reference>
<dbReference type="Proteomes" id="UP000550707">
    <property type="component" value="Unassembled WGS sequence"/>
</dbReference>
<comment type="caution">
    <text evidence="1">The sequence shown here is derived from an EMBL/GenBank/DDBJ whole genome shotgun (WGS) entry which is preliminary data.</text>
</comment>
<proteinExistence type="predicted"/>